<dbReference type="Proteomes" id="UP001179952">
    <property type="component" value="Unassembled WGS sequence"/>
</dbReference>
<proteinExistence type="predicted"/>
<name>A0AAV9BFE7_ACOGR</name>
<dbReference type="AlphaFoldDB" id="A0AAV9BFE7"/>
<comment type="caution">
    <text evidence="1">The sequence shown here is derived from an EMBL/GenBank/DDBJ whole genome shotgun (WGS) entry which is preliminary data.</text>
</comment>
<gene>
    <name evidence="1" type="ORF">QJS04_geneDACA009929</name>
</gene>
<evidence type="ECO:0000313" key="2">
    <source>
        <dbReference type="Proteomes" id="UP001179952"/>
    </source>
</evidence>
<accession>A0AAV9BFE7</accession>
<organism evidence="1 2">
    <name type="scientific">Acorus gramineus</name>
    <name type="common">Dwarf sweet flag</name>
    <dbReference type="NCBI Taxonomy" id="55184"/>
    <lineage>
        <taxon>Eukaryota</taxon>
        <taxon>Viridiplantae</taxon>
        <taxon>Streptophyta</taxon>
        <taxon>Embryophyta</taxon>
        <taxon>Tracheophyta</taxon>
        <taxon>Spermatophyta</taxon>
        <taxon>Magnoliopsida</taxon>
        <taxon>Liliopsida</taxon>
        <taxon>Acoraceae</taxon>
        <taxon>Acorus</taxon>
    </lineage>
</organism>
<reference evidence="1" key="1">
    <citation type="journal article" date="2023" name="Nat. Commun.">
        <title>Diploid and tetraploid genomes of Acorus and the evolution of monocots.</title>
        <authorList>
            <person name="Ma L."/>
            <person name="Liu K.W."/>
            <person name="Li Z."/>
            <person name="Hsiao Y.Y."/>
            <person name="Qi Y."/>
            <person name="Fu T."/>
            <person name="Tang G.D."/>
            <person name="Zhang D."/>
            <person name="Sun W.H."/>
            <person name="Liu D.K."/>
            <person name="Li Y."/>
            <person name="Chen G.Z."/>
            <person name="Liu X.D."/>
            <person name="Liao X.Y."/>
            <person name="Jiang Y.T."/>
            <person name="Yu X."/>
            <person name="Hao Y."/>
            <person name="Huang J."/>
            <person name="Zhao X.W."/>
            <person name="Ke S."/>
            <person name="Chen Y.Y."/>
            <person name="Wu W.L."/>
            <person name="Hsu J.L."/>
            <person name="Lin Y.F."/>
            <person name="Huang M.D."/>
            <person name="Li C.Y."/>
            <person name="Huang L."/>
            <person name="Wang Z.W."/>
            <person name="Zhao X."/>
            <person name="Zhong W.Y."/>
            <person name="Peng D.H."/>
            <person name="Ahmad S."/>
            <person name="Lan S."/>
            <person name="Zhang J.S."/>
            <person name="Tsai W.C."/>
            <person name="Van de Peer Y."/>
            <person name="Liu Z.J."/>
        </authorList>
    </citation>
    <scope>NUCLEOTIDE SEQUENCE</scope>
    <source>
        <strain evidence="1">SCP</strain>
    </source>
</reference>
<protein>
    <submittedName>
        <fullName evidence="1">Uncharacterized protein</fullName>
    </submittedName>
</protein>
<sequence length="120" mass="13268">MAAETKNWIKHSLNSLRDHKFVHHSLEQGWSVLNTDGSKTASRAGYGGIPRNSEGDLILALAGQCEDGPNQLLSSERIPLKVSDLWLGEGLLAFGKCLVRLLRAPKALLSIPYRHHFLVE</sequence>
<reference evidence="1" key="2">
    <citation type="submission" date="2023-06" db="EMBL/GenBank/DDBJ databases">
        <authorList>
            <person name="Ma L."/>
            <person name="Liu K.-W."/>
            <person name="Li Z."/>
            <person name="Hsiao Y.-Y."/>
            <person name="Qi Y."/>
            <person name="Fu T."/>
            <person name="Tang G."/>
            <person name="Zhang D."/>
            <person name="Sun W.-H."/>
            <person name="Liu D.-K."/>
            <person name="Li Y."/>
            <person name="Chen G.-Z."/>
            <person name="Liu X.-D."/>
            <person name="Liao X.-Y."/>
            <person name="Jiang Y.-T."/>
            <person name="Yu X."/>
            <person name="Hao Y."/>
            <person name="Huang J."/>
            <person name="Zhao X.-W."/>
            <person name="Ke S."/>
            <person name="Chen Y.-Y."/>
            <person name="Wu W.-L."/>
            <person name="Hsu J.-L."/>
            <person name="Lin Y.-F."/>
            <person name="Huang M.-D."/>
            <person name="Li C.-Y."/>
            <person name="Huang L."/>
            <person name="Wang Z.-W."/>
            <person name="Zhao X."/>
            <person name="Zhong W.-Y."/>
            <person name="Peng D.-H."/>
            <person name="Ahmad S."/>
            <person name="Lan S."/>
            <person name="Zhang J.-S."/>
            <person name="Tsai W.-C."/>
            <person name="Van De Peer Y."/>
            <person name="Liu Z.-J."/>
        </authorList>
    </citation>
    <scope>NUCLEOTIDE SEQUENCE</scope>
    <source>
        <strain evidence="1">SCP</strain>
        <tissue evidence="1">Leaves</tissue>
    </source>
</reference>
<dbReference type="EMBL" id="JAUJYN010000003">
    <property type="protein sequence ID" value="KAK1274989.1"/>
    <property type="molecule type" value="Genomic_DNA"/>
</dbReference>
<evidence type="ECO:0000313" key="1">
    <source>
        <dbReference type="EMBL" id="KAK1274989.1"/>
    </source>
</evidence>
<keyword evidence="2" id="KW-1185">Reference proteome</keyword>